<organism evidence="1">
    <name type="scientific">Myoviridae sp. ctByu2</name>
    <dbReference type="NCBI Taxonomy" id="2827668"/>
    <lineage>
        <taxon>Viruses</taxon>
        <taxon>Duplodnaviria</taxon>
        <taxon>Heunggongvirae</taxon>
        <taxon>Uroviricota</taxon>
        <taxon>Caudoviricetes</taxon>
    </lineage>
</organism>
<dbReference type="EMBL" id="BK032557">
    <property type="protein sequence ID" value="DAF47615.1"/>
    <property type="molecule type" value="Genomic_DNA"/>
</dbReference>
<evidence type="ECO:0000313" key="1">
    <source>
        <dbReference type="EMBL" id="DAF47615.1"/>
    </source>
</evidence>
<proteinExistence type="predicted"/>
<reference evidence="1" key="1">
    <citation type="journal article" date="2021" name="Proc. Natl. Acad. Sci. U.S.A.">
        <title>A Catalog of Tens of Thousands of Viruses from Human Metagenomes Reveals Hidden Associations with Chronic Diseases.</title>
        <authorList>
            <person name="Tisza M.J."/>
            <person name="Buck C.B."/>
        </authorList>
    </citation>
    <scope>NUCLEOTIDE SEQUENCE</scope>
    <source>
        <strain evidence="1">CtByu2</strain>
    </source>
</reference>
<accession>A0A8S5SAC9</accession>
<name>A0A8S5SAC9_9CAUD</name>
<protein>
    <submittedName>
        <fullName evidence="1">Uncharacterized protein</fullName>
    </submittedName>
</protein>
<sequence length="63" mass="7726">MKIEQDRHCSMCKYYQCVNFFMYCTKLQHRIKASRKNGCKFFVERGYQEINNLNPIRNELLSR</sequence>